<evidence type="ECO:0000259" key="3">
    <source>
        <dbReference type="PROSITE" id="PS50885"/>
    </source>
</evidence>
<dbReference type="PANTHER" id="PTHR43156:SF2">
    <property type="entry name" value="STAGE II SPORULATION PROTEIN E"/>
    <property type="match status" value="1"/>
</dbReference>
<dbReference type="CDD" id="cd06225">
    <property type="entry name" value="HAMP"/>
    <property type="match status" value="1"/>
</dbReference>
<evidence type="ECO:0000313" key="4">
    <source>
        <dbReference type="EMBL" id="SJZ55639.1"/>
    </source>
</evidence>
<reference evidence="4 5" key="1">
    <citation type="submission" date="2017-02" db="EMBL/GenBank/DDBJ databases">
        <authorList>
            <person name="Peterson S.W."/>
        </authorList>
    </citation>
    <scope>NUCLEOTIDE SEQUENCE [LARGE SCALE GENOMIC DNA]</scope>
    <source>
        <strain evidence="4 5">ATCC BAA-908</strain>
    </source>
</reference>
<sequence>MTERMNIYADKNCFSLFGRFFRSAAVFLCTAVFVFCAEPSFCAGYYWEEPEQLTKTDSRFPSVVTNGSDSYIFWQDVDTRNERIYLSCRYQDGAVEWRENLRFAGPFSYSGEVPDMYSAAVSGSGTIAVAVLNDANSVSVYVSNDSAASFSRVKDSRREDRFIAPNIYACASGGFALFASSSRGSAYSSSAEESPADEDSFSVLQFYLNCAYSPNGIDWGDFEEFSPSMKLKNPFAPVLCADGNEDVVVFQAQHQEGARISYQLYEARGSARTGRWSEPVLITGEGSVSSSEDFTLFQNQRPNVCSAGGAVYVAWERRERYSASDSIWIAQIDRNGLVPYTAEKIASGNSRRAVLFPLDGTVAVTWFDSRSGVEAVYFARRNGSLWEEEKVSSGKAPHLFAYPIFIYEKNNTGQVKQLGFVWQKFNGMTKDIPSVCILSPDISVQPPSVASSNIKQFARSKNKKTKFKITLPHDSSEIAGYVYSWTQDKDELPVLLEDNLLLPRETSLTLTASAEGKWYFKACAYDYAGNWSEPAVFSYYYDQTPPRKVVFDAQDDGETGFMPSNTFSIRWTSDVLDDDITGYTYAVKRLSSVDGSFASTPNHPSAKTPEEQRSYTETLSASYSRQISAGTKLSDSVNVLRPEISFRNYPNGLYVLTVAAVDEAGFTGEPAVIPVILNKYVPHTAIAKVETSSSRTGEIFLTITGSDFLIDGTITKIIIDKKGKAPYDYEVSSGFTVKSNTSVSGIPLDADLEEGSYFVGILHSDRGLTMSYRPILTIEATGTVKIENPYQYVPDYYAFRDSYTYRMDIGTVLFVLTVAASLLFLIYFAVAIIRNIKDACTVRTLLYQTVNQTETQTKTQRGIFMKKNTPRDILQKDKNSRMKGRGSLLYEIVGFTYSLIILIVVSVTVPFYRFRIAQTEKELSESLMDRVNVLLSSLSSGAKAYMPTNNVLELSMLPDQISGVQEAVSATIVGFSSESGVSASREYKDSVMHVWASNDSEIAKKIDTPQLILGISRISEEFAGSYDDICLQLNSSISSELGKTSSRIASLNAEGDKLSLMTDRNSMRRLSIINEESRSLTVFMNEQMERFARDGSGSQPHFDAGHLDSNQTSYMFYRPIIFRMGNSEYFVRGLVFVRVSTVSLLKAVENAKRSIIIIVSIVAGVIIVIGGIGSVIIGRHIAAPIRQLEKFVQKIADEKHKENLAGEKKNISLSRNDEIGRLGAAMNRLKEELAYAAIEEKLTNDGKAVQKAFLPLDKTDLGTGQKTTASYSDKNIEAFGYYEGASAVSGDYFDYKKLDDRWYVFIKSDASGHGTPAGLIMTVVATLFNKFFENWSTAKNGTNITKLVYQINDFLESLGLKGKFATIILILFDADSGQMYLCNAGDNIVHLYDTKASELKVISLKETPAAGPFPSFMIDMKGGFALEKAAFMHGDILFLYTDGIEEATRLVRDENGQVMQEEVNGKIEDKKELLEADRVKQVIEAVFARKTFTLKKEGSFGAEDTLVFDFTGCEGNSVEAITALIAVEKVFRMYKPLSATEADTIKVDRRIDSFLKEHFNLYGKYCLIDSSASADDIGTEYVQYNFIMEDDQADDLTLLAIRRQ</sequence>
<dbReference type="InterPro" id="IPR052016">
    <property type="entry name" value="Bact_Sigma-Reg"/>
</dbReference>
<feature type="transmembrane region" description="Helical" evidence="2">
    <location>
        <begin position="888"/>
        <end position="912"/>
    </location>
</feature>
<dbReference type="SUPFAM" id="SSF81606">
    <property type="entry name" value="PP2C-like"/>
    <property type="match status" value="1"/>
</dbReference>
<dbReference type="Gene3D" id="6.10.340.10">
    <property type="match status" value="1"/>
</dbReference>
<dbReference type="Proteomes" id="UP000190423">
    <property type="component" value="Unassembled WGS sequence"/>
</dbReference>
<evidence type="ECO:0000256" key="2">
    <source>
        <dbReference type="SAM" id="Phobius"/>
    </source>
</evidence>
<dbReference type="GO" id="GO:0016791">
    <property type="term" value="F:phosphatase activity"/>
    <property type="evidence" value="ECO:0007669"/>
    <property type="project" value="TreeGrafter"/>
</dbReference>
<keyword evidence="2" id="KW-0472">Membrane</keyword>
<dbReference type="EMBL" id="FUWG01000012">
    <property type="protein sequence ID" value="SJZ55639.1"/>
    <property type="molecule type" value="Genomic_DNA"/>
</dbReference>
<dbReference type="InterPro" id="IPR003660">
    <property type="entry name" value="HAMP_dom"/>
</dbReference>
<feature type="transmembrane region" description="Helical" evidence="2">
    <location>
        <begin position="809"/>
        <end position="833"/>
    </location>
</feature>
<keyword evidence="5" id="KW-1185">Reference proteome</keyword>
<feature type="domain" description="HAMP" evidence="3">
    <location>
        <begin position="1179"/>
        <end position="1238"/>
    </location>
</feature>
<dbReference type="Gene3D" id="3.60.40.10">
    <property type="entry name" value="PPM-type phosphatase domain"/>
    <property type="match status" value="1"/>
</dbReference>
<organism evidence="4 5">
    <name type="scientific">Treponema porcinum</name>
    <dbReference type="NCBI Taxonomy" id="261392"/>
    <lineage>
        <taxon>Bacteria</taxon>
        <taxon>Pseudomonadati</taxon>
        <taxon>Spirochaetota</taxon>
        <taxon>Spirochaetia</taxon>
        <taxon>Spirochaetales</taxon>
        <taxon>Treponemataceae</taxon>
        <taxon>Treponema</taxon>
    </lineage>
</organism>
<keyword evidence="1" id="KW-0378">Hydrolase</keyword>
<dbReference type="InterPro" id="IPR001932">
    <property type="entry name" value="PPM-type_phosphatase-like_dom"/>
</dbReference>
<evidence type="ECO:0000256" key="1">
    <source>
        <dbReference type="ARBA" id="ARBA00022801"/>
    </source>
</evidence>
<dbReference type="SMART" id="SM00304">
    <property type="entry name" value="HAMP"/>
    <property type="match status" value="1"/>
</dbReference>
<accession>A0A1T4LLM5</accession>
<dbReference type="GO" id="GO:0016020">
    <property type="term" value="C:membrane"/>
    <property type="evidence" value="ECO:0007669"/>
    <property type="project" value="InterPro"/>
</dbReference>
<protein>
    <submittedName>
        <fullName evidence="4">HAMP domain-containing protein</fullName>
    </submittedName>
</protein>
<name>A0A1T4LLM5_TREPO</name>
<keyword evidence="2" id="KW-1133">Transmembrane helix</keyword>
<keyword evidence="2" id="KW-0812">Transmembrane</keyword>
<gene>
    <name evidence="4" type="ORF">SAMN02745149_01629</name>
</gene>
<dbReference type="SMART" id="SM00331">
    <property type="entry name" value="PP2C_SIG"/>
    <property type="match status" value="1"/>
</dbReference>
<feature type="transmembrane region" description="Helical" evidence="2">
    <location>
        <begin position="1129"/>
        <end position="1148"/>
    </location>
</feature>
<dbReference type="GO" id="GO:0007165">
    <property type="term" value="P:signal transduction"/>
    <property type="evidence" value="ECO:0007669"/>
    <property type="project" value="InterPro"/>
</dbReference>
<evidence type="ECO:0000313" key="5">
    <source>
        <dbReference type="Proteomes" id="UP000190423"/>
    </source>
</evidence>
<dbReference type="PROSITE" id="PS50885">
    <property type="entry name" value="HAMP"/>
    <property type="match status" value="1"/>
</dbReference>
<proteinExistence type="predicted"/>
<dbReference type="Pfam" id="PF00672">
    <property type="entry name" value="HAMP"/>
    <property type="match status" value="1"/>
</dbReference>
<dbReference type="InterPro" id="IPR036457">
    <property type="entry name" value="PPM-type-like_dom_sf"/>
</dbReference>
<dbReference type="STRING" id="261392.SAMN02745149_01629"/>
<dbReference type="PANTHER" id="PTHR43156">
    <property type="entry name" value="STAGE II SPORULATION PROTEIN E-RELATED"/>
    <property type="match status" value="1"/>
</dbReference>
<feature type="transmembrane region" description="Helical" evidence="2">
    <location>
        <begin position="1155"/>
        <end position="1177"/>
    </location>
</feature>
<dbReference type="Pfam" id="PF07228">
    <property type="entry name" value="SpoIIE"/>
    <property type="match status" value="1"/>
</dbReference>